<dbReference type="PROSITE" id="PS51257">
    <property type="entry name" value="PROKAR_LIPOPROTEIN"/>
    <property type="match status" value="1"/>
</dbReference>
<comment type="caution">
    <text evidence="3">The sequence shown here is derived from an EMBL/GenBank/DDBJ whole genome shotgun (WGS) entry which is preliminary data.</text>
</comment>
<dbReference type="InterPro" id="IPR021796">
    <property type="entry name" value="Tll0287-like_dom"/>
</dbReference>
<dbReference type="Proteomes" id="UP000266389">
    <property type="component" value="Unassembled WGS sequence"/>
</dbReference>
<evidence type="ECO:0000256" key="1">
    <source>
        <dbReference type="SAM" id="SignalP"/>
    </source>
</evidence>
<feature type="domain" description="Tll0287-like" evidence="2">
    <location>
        <begin position="63"/>
        <end position="204"/>
    </location>
</feature>
<reference evidence="3 4" key="1">
    <citation type="journal article" date="2011" name="ISME J.">
        <title>Community ecology of hot spring cyanobacterial mats: predominant populations and their functional potential.</title>
        <authorList>
            <person name="Klatt C.G."/>
            <person name="Wood J.M."/>
            <person name="Rusch D.B."/>
            <person name="Bateson M.M."/>
            <person name="Hamamura N."/>
            <person name="Heidelberg J.F."/>
            <person name="Grossman A.R."/>
            <person name="Bhaya D."/>
            <person name="Cohan F.M."/>
            <person name="Kuhl M."/>
            <person name="Bryant D.A."/>
            <person name="Ward D.M."/>
        </authorList>
    </citation>
    <scope>NUCLEOTIDE SEQUENCE [LARGE SCALE GENOMIC DNA]</scope>
    <source>
        <strain evidence="3">OS</strain>
    </source>
</reference>
<protein>
    <submittedName>
        <fullName evidence="3">DUF3365 domain-containing protein</fullName>
    </submittedName>
</protein>
<dbReference type="Pfam" id="PF11845">
    <property type="entry name" value="Tll0287-like"/>
    <property type="match status" value="1"/>
</dbReference>
<keyword evidence="1" id="KW-0732">Signal</keyword>
<organism evidence="3 4">
    <name type="scientific">Candidatus Thermochlorobacter aerophilus</name>
    <dbReference type="NCBI Taxonomy" id="1868324"/>
    <lineage>
        <taxon>Bacteria</taxon>
        <taxon>Pseudomonadati</taxon>
        <taxon>Chlorobiota</taxon>
        <taxon>Chlorobiia</taxon>
        <taxon>Chlorobiales</taxon>
        <taxon>Candidatus Thermochlorobacteriaceae</taxon>
        <taxon>Candidatus Thermochlorobacter</taxon>
    </lineage>
</organism>
<sequence length="208" mass="23327">MKAFLLPIILLLLISACASEKKRDINEQKETKQAPAKVVLDTAKYLELGDDLVGETKRKISTTLVDAMEKGRVKYAAQFCNLVAYPIVDSMSKVHHARIRRVSDKPRNPKDAMDEEEQKVFAIFKAKAQMPNAELKPIVVQHDDGTVGYYAPIKISMPTCLKCHGEVGKDIKAEDYKVLKSLYPNDVAVGYKEGDLRGMFSIRFSKAH</sequence>
<name>A0A395LXG8_9BACT</name>
<feature type="chain" id="PRO_5017461620" evidence="1">
    <location>
        <begin position="19"/>
        <end position="208"/>
    </location>
</feature>
<gene>
    <name evidence="3" type="ORF">D0433_11940</name>
</gene>
<proteinExistence type="predicted"/>
<dbReference type="AlphaFoldDB" id="A0A395LXG8"/>
<evidence type="ECO:0000313" key="3">
    <source>
        <dbReference type="EMBL" id="RFM23191.1"/>
    </source>
</evidence>
<accession>A0A395LXG8</accession>
<evidence type="ECO:0000259" key="2">
    <source>
        <dbReference type="Pfam" id="PF11845"/>
    </source>
</evidence>
<feature type="signal peptide" evidence="1">
    <location>
        <begin position="1"/>
        <end position="18"/>
    </location>
</feature>
<dbReference type="EMBL" id="PHFL01000068">
    <property type="protein sequence ID" value="RFM23191.1"/>
    <property type="molecule type" value="Genomic_DNA"/>
</dbReference>
<evidence type="ECO:0000313" key="4">
    <source>
        <dbReference type="Proteomes" id="UP000266389"/>
    </source>
</evidence>